<evidence type="ECO:0000313" key="2">
    <source>
        <dbReference type="Proteomes" id="UP000273675"/>
    </source>
</evidence>
<evidence type="ECO:0000313" key="1">
    <source>
        <dbReference type="EMBL" id="RKR03575.1"/>
    </source>
</evidence>
<organism evidence="1 2">
    <name type="scientific">Maricaulis maris</name>
    <dbReference type="NCBI Taxonomy" id="74318"/>
    <lineage>
        <taxon>Bacteria</taxon>
        <taxon>Pseudomonadati</taxon>
        <taxon>Pseudomonadota</taxon>
        <taxon>Alphaproteobacteria</taxon>
        <taxon>Maricaulales</taxon>
        <taxon>Maricaulaceae</taxon>
        <taxon>Maricaulis</taxon>
    </lineage>
</organism>
<dbReference type="OrthoDB" id="2081253at2"/>
<reference evidence="1 2" key="1">
    <citation type="submission" date="2018-10" db="EMBL/GenBank/DDBJ databases">
        <title>Genomic Encyclopedia of Type Strains, Phase IV (KMG-IV): sequencing the most valuable type-strain genomes for metagenomic binning, comparative biology and taxonomic classification.</title>
        <authorList>
            <person name="Goeker M."/>
        </authorList>
    </citation>
    <scope>NUCLEOTIDE SEQUENCE [LARGE SCALE GENOMIC DNA]</scope>
    <source>
        <strain evidence="1 2">DSM 4734</strain>
    </source>
</reference>
<accession>A0A495DKZ2</accession>
<dbReference type="RefSeq" id="WP_121209559.1">
    <property type="nucleotide sequence ID" value="NZ_RBIM01000001.1"/>
</dbReference>
<comment type="caution">
    <text evidence="1">The sequence shown here is derived from an EMBL/GenBank/DDBJ whole genome shotgun (WGS) entry which is preliminary data.</text>
</comment>
<proteinExistence type="predicted"/>
<sequence>MATSQDLQWFGDAVTSKMRQAQILGVNKTMGSAAARAKLNHAWQNRTGVLEGGIDITDYAAREESGVRGTWGVRDVVYARIHELGGIIKPKNGAALTIPQSDGSVRLVSQVKIPARPYLRPAADAEYPKLALNIRKAYERL</sequence>
<dbReference type="AlphaFoldDB" id="A0A495DKZ2"/>
<name>A0A495DKZ2_9PROT</name>
<evidence type="ECO:0008006" key="3">
    <source>
        <dbReference type="Google" id="ProtNLM"/>
    </source>
</evidence>
<gene>
    <name evidence="1" type="ORF">C7435_0011</name>
</gene>
<dbReference type="EMBL" id="RBIM01000001">
    <property type="protein sequence ID" value="RKR03575.1"/>
    <property type="molecule type" value="Genomic_DNA"/>
</dbReference>
<dbReference type="Proteomes" id="UP000273675">
    <property type="component" value="Unassembled WGS sequence"/>
</dbReference>
<protein>
    <recommendedName>
        <fullName evidence="3">HK97 gp10 family phage protein</fullName>
    </recommendedName>
</protein>